<dbReference type="GO" id="GO:0008033">
    <property type="term" value="P:tRNA processing"/>
    <property type="evidence" value="ECO:0007669"/>
    <property type="project" value="UniProtKB-KW"/>
</dbReference>
<evidence type="ECO:0000256" key="4">
    <source>
        <dbReference type="SAM" id="MobiDB-lite"/>
    </source>
</evidence>
<dbReference type="AlphaFoldDB" id="G3B6V4"/>
<dbReference type="OrthoDB" id="17948at2759"/>
<comment type="subcellular location">
    <subcellularLocation>
        <location evidence="1">Nucleus</location>
    </subcellularLocation>
</comment>
<dbReference type="STRING" id="590646.G3B6V4"/>
<gene>
    <name evidence="5" type="ORF">CANTEDRAFT_114336</name>
</gene>
<feature type="region of interest" description="Disordered" evidence="4">
    <location>
        <begin position="257"/>
        <end position="290"/>
    </location>
</feature>
<dbReference type="Pfam" id="PF01876">
    <property type="entry name" value="RNase_P_p30"/>
    <property type="match status" value="1"/>
</dbReference>
<dbReference type="GO" id="GO:0005655">
    <property type="term" value="C:nucleolar ribonuclease P complex"/>
    <property type="evidence" value="ECO:0007669"/>
    <property type="project" value="TreeGrafter"/>
</dbReference>
<proteinExistence type="inferred from homology"/>
<accession>G3B6V4</accession>
<name>G3B6V4_CANTC</name>
<dbReference type="Proteomes" id="UP000000707">
    <property type="component" value="Unassembled WGS sequence"/>
</dbReference>
<dbReference type="GO" id="GO:0003723">
    <property type="term" value="F:RNA binding"/>
    <property type="evidence" value="ECO:0007669"/>
    <property type="project" value="TreeGrafter"/>
</dbReference>
<dbReference type="InterPro" id="IPR002738">
    <property type="entry name" value="RNase_P_p30"/>
</dbReference>
<evidence type="ECO:0000256" key="1">
    <source>
        <dbReference type="ARBA" id="ARBA00004123"/>
    </source>
</evidence>
<dbReference type="Gene3D" id="3.20.20.140">
    <property type="entry name" value="Metal-dependent hydrolases"/>
    <property type="match status" value="1"/>
</dbReference>
<dbReference type="EMBL" id="GL996524">
    <property type="protein sequence ID" value="EGV63516.1"/>
    <property type="molecule type" value="Genomic_DNA"/>
</dbReference>
<organism evidence="6">
    <name type="scientific">Candida tenuis (strain ATCC 10573 / BCRC 21748 / CBS 615 / JCM 9827 / NBRC 10315 / NRRL Y-1498 / VKM Y-70)</name>
    <name type="common">Yeast</name>
    <name type="synonym">Yamadazyma tenuis</name>
    <dbReference type="NCBI Taxonomy" id="590646"/>
    <lineage>
        <taxon>Eukaryota</taxon>
        <taxon>Fungi</taxon>
        <taxon>Dikarya</taxon>
        <taxon>Ascomycota</taxon>
        <taxon>Saccharomycotina</taxon>
        <taxon>Pichiomycetes</taxon>
        <taxon>Debaryomycetaceae</taxon>
        <taxon>Yamadazyma</taxon>
    </lineage>
</organism>
<comment type="similarity">
    <text evidence="2">Belongs to the eukaryotic/archaeal RNase P protein component 3 family.</text>
</comment>
<dbReference type="GeneID" id="18247378"/>
<evidence type="ECO:0000256" key="2">
    <source>
        <dbReference type="ARBA" id="ARBA00007331"/>
    </source>
</evidence>
<dbReference type="EMBL" id="GL996524">
    <property type="protein sequence ID" value="EGV63517.1"/>
    <property type="molecule type" value="Genomic_DNA"/>
</dbReference>
<protein>
    <submittedName>
        <fullName evidence="5">PHP domain-like protein</fullName>
    </submittedName>
</protein>
<dbReference type="InterPro" id="IPR016195">
    <property type="entry name" value="Pol/histidinol_Pase-like"/>
</dbReference>
<keyword evidence="6" id="KW-1185">Reference proteome</keyword>
<feature type="compositionally biased region" description="Basic and acidic residues" evidence="4">
    <location>
        <begin position="277"/>
        <end position="290"/>
    </location>
</feature>
<dbReference type="eggNOG" id="KOG2363">
    <property type="taxonomic scope" value="Eukaryota"/>
</dbReference>
<evidence type="ECO:0000313" key="5">
    <source>
        <dbReference type="EMBL" id="EGV63516.1"/>
    </source>
</evidence>
<dbReference type="KEGG" id="cten:18247378"/>
<dbReference type="PANTHER" id="PTHR13031">
    <property type="entry name" value="RIBONUCLEASE P SUBUNIT P30"/>
    <property type="match status" value="1"/>
</dbReference>
<dbReference type="HOGENOM" id="CLU_048451_3_0_1"/>
<evidence type="ECO:0000256" key="3">
    <source>
        <dbReference type="ARBA" id="ARBA00022694"/>
    </source>
</evidence>
<reference evidence="5 6" key="1">
    <citation type="journal article" date="2011" name="Proc. Natl. Acad. Sci. U.S.A.">
        <title>Comparative genomics of xylose-fermenting fungi for enhanced biofuel production.</title>
        <authorList>
            <person name="Wohlbach D.J."/>
            <person name="Kuo A."/>
            <person name="Sato T.K."/>
            <person name="Potts K.M."/>
            <person name="Salamov A.A."/>
            <person name="LaButti K.M."/>
            <person name="Sun H."/>
            <person name="Clum A."/>
            <person name="Pangilinan J.L."/>
            <person name="Lindquist E.A."/>
            <person name="Lucas S."/>
            <person name="Lapidus A."/>
            <person name="Jin M."/>
            <person name="Gunawan C."/>
            <person name="Balan V."/>
            <person name="Dale B.E."/>
            <person name="Jeffries T.W."/>
            <person name="Zinkel R."/>
            <person name="Barry K.W."/>
            <person name="Grigoriev I.V."/>
            <person name="Gasch A.P."/>
        </authorList>
    </citation>
    <scope>NUCLEOTIDE SEQUENCE [LARGE SCALE GENOMIC DNA]</scope>
    <source>
        <strain evidence="5">ATCC 10573</strain>
        <strain evidence="6">ATCC 10573 / BCRC 21748 / CBS 615 / JCM 9827 / NBRC 10315 / NRRL Y-1498 / VKM Y-70</strain>
    </source>
</reference>
<keyword evidence="3" id="KW-0819">tRNA processing</keyword>
<dbReference type="PANTHER" id="PTHR13031:SF0">
    <property type="entry name" value="RIBONUCLEASE P PROTEIN SUBUNIT P30"/>
    <property type="match status" value="1"/>
</dbReference>
<dbReference type="SUPFAM" id="SSF89550">
    <property type="entry name" value="PHP domain-like"/>
    <property type="match status" value="1"/>
</dbReference>
<sequence length="290" mass="32846">MYDLNVPWPRNNYEKLTDEQVVGLRNVIVTLYSLKVYKVAINFEIDESIRLPVNSPQEINPIKVPEIIDVAKFPGLSVYTRLTVVVNDSSKLVSFNKFQNYFDLVAIKPVSEKALQLSIINLNIDLISVALSSRLNFYLKHKIVGQAIKKGVKFEICYDSLISSSSSMSRKHLISNLIQLIRATRSNGVVIAGGCTDAINVRSLNNIVNFFETLGLKRNKINQFIENSRYVLMNGRLRINSYKQVIALDDDDELLDNSKDDPMGNSVVNGYKKQKRKGDADEQTVKRTKI</sequence>
<evidence type="ECO:0000313" key="6">
    <source>
        <dbReference type="Proteomes" id="UP000000707"/>
    </source>
</evidence>